<keyword evidence="2" id="KW-0238">DNA-binding</keyword>
<dbReference type="Gene3D" id="3.30.50.10">
    <property type="entry name" value="Erythroid Transcription Factor GATA-1, subunit A"/>
    <property type="match status" value="1"/>
</dbReference>
<feature type="compositionally biased region" description="Basic and acidic residues" evidence="5">
    <location>
        <begin position="167"/>
        <end position="185"/>
    </location>
</feature>
<evidence type="ECO:0000256" key="1">
    <source>
        <dbReference type="ARBA" id="ARBA00023015"/>
    </source>
</evidence>
<reference evidence="7 8" key="1">
    <citation type="journal article" date="2018" name="PLoS Genet.">
        <title>Population sequencing reveals clonal diversity and ancestral inbreeding in the grapevine cultivar Chardonnay.</title>
        <authorList>
            <person name="Roach M.J."/>
            <person name="Johnson D.L."/>
            <person name="Bohlmann J."/>
            <person name="van Vuuren H.J."/>
            <person name="Jones S.J."/>
            <person name="Pretorius I.S."/>
            <person name="Schmidt S.A."/>
            <person name="Borneman A.R."/>
        </authorList>
    </citation>
    <scope>NUCLEOTIDE SEQUENCE [LARGE SCALE GENOMIC DNA]</scope>
    <source>
        <strain evidence="8">cv. Chardonnay</strain>
        <tissue evidence="7">Leaf</tissue>
    </source>
</reference>
<comment type="caution">
    <text evidence="7">The sequence shown here is derived from an EMBL/GenBank/DDBJ whole genome shotgun (WGS) entry which is preliminary data.</text>
</comment>
<dbReference type="PROSITE" id="PS50114">
    <property type="entry name" value="GATA_ZN_FINGER_2"/>
    <property type="match status" value="1"/>
</dbReference>
<dbReference type="SUPFAM" id="SSF57716">
    <property type="entry name" value="Glucocorticoid receptor-like (DNA-binding domain)"/>
    <property type="match status" value="1"/>
</dbReference>
<dbReference type="GO" id="GO:0006355">
    <property type="term" value="P:regulation of DNA-templated transcription"/>
    <property type="evidence" value="ECO:0007669"/>
    <property type="project" value="InterPro"/>
</dbReference>
<dbReference type="Pfam" id="PF00320">
    <property type="entry name" value="GATA"/>
    <property type="match status" value="1"/>
</dbReference>
<keyword evidence="4" id="KW-0479">Metal-binding</keyword>
<evidence type="ECO:0000256" key="2">
    <source>
        <dbReference type="ARBA" id="ARBA00023125"/>
    </source>
</evidence>
<feature type="region of interest" description="Disordered" evidence="5">
    <location>
        <begin position="155"/>
        <end position="198"/>
    </location>
</feature>
<dbReference type="CDD" id="cd00202">
    <property type="entry name" value="ZnF_GATA"/>
    <property type="match status" value="1"/>
</dbReference>
<sequence>MLRRKTLLKISPKEDNDQALMSGTNGDKSTQVAGDFAIVVCGCLRKKEVCGRMHRKNGQFASLKESSGPSNWDSAQSLQGDTTPRPETVLRRCQHCGVSENSTPAMRRGPAGPRTLCNACGLMWANKGTLRDLSKGGRNLSLDQIELGTPIDVKPSIMEGENFSGSQDEHITPEDPSKAVAERTDNPSVNADEEEERAGLQWTPSLLDLSVEVIGEKLRGVIKERGIGFSAWIRFEDLILCCLLEGVEACYRDEDLVRWSKGWEEGVKRSSLIFLEGRGLHRGWFVLVEKLCHLGVVPSTEVRKVVSLAKVRSTPRELTEDGTFADVVRKDLGVVGESVWLQLGESEVQFREEQLSRCLVWWFGKVSVPLPKLTSVEKLVTNLWSFARGGFREEQLSQCLVWWFGKVSVPLPKLTSVEKLVTNLCFEAELVLARGSRRLRERVLHLMRWMPELWWEAPPRFSFVIPQRSSEPCMLKEREVEGSTCTGVGVGIAVQSLQFASVEVSYSNRRNAVGEVADRYGEAHVIGGSLPSEAQESSSFEALMVNGQFLRVNFEKAEDSLGLCKGSVVLAGSQEYDQGSCRGFGAERPEYFPESVTVSSCIAITDEALVVELAGAFRKQYGALGEGVGGQG</sequence>
<dbReference type="SMART" id="SM00401">
    <property type="entry name" value="ZnF_GATA"/>
    <property type="match status" value="1"/>
</dbReference>
<dbReference type="PROSITE" id="PS00344">
    <property type="entry name" value="GATA_ZN_FINGER_1"/>
    <property type="match status" value="1"/>
</dbReference>
<evidence type="ECO:0000256" key="3">
    <source>
        <dbReference type="ARBA" id="ARBA00023163"/>
    </source>
</evidence>
<dbReference type="AlphaFoldDB" id="A0A438G042"/>
<feature type="domain" description="GATA-type" evidence="6">
    <location>
        <begin position="87"/>
        <end position="135"/>
    </location>
</feature>
<organism evidence="7 8">
    <name type="scientific">Vitis vinifera</name>
    <name type="common">Grape</name>
    <dbReference type="NCBI Taxonomy" id="29760"/>
    <lineage>
        <taxon>Eukaryota</taxon>
        <taxon>Viridiplantae</taxon>
        <taxon>Streptophyta</taxon>
        <taxon>Embryophyta</taxon>
        <taxon>Tracheophyta</taxon>
        <taxon>Spermatophyta</taxon>
        <taxon>Magnoliopsida</taxon>
        <taxon>eudicotyledons</taxon>
        <taxon>Gunneridae</taxon>
        <taxon>Pentapetalae</taxon>
        <taxon>rosids</taxon>
        <taxon>Vitales</taxon>
        <taxon>Vitaceae</taxon>
        <taxon>Viteae</taxon>
        <taxon>Vitis</taxon>
    </lineage>
</organism>
<feature type="region of interest" description="Disordered" evidence="5">
    <location>
        <begin position="61"/>
        <end position="86"/>
    </location>
</feature>
<evidence type="ECO:0000313" key="7">
    <source>
        <dbReference type="EMBL" id="RVW65564.1"/>
    </source>
</evidence>
<dbReference type="InterPro" id="IPR045280">
    <property type="entry name" value="TIFY-like"/>
</dbReference>
<dbReference type="Proteomes" id="UP000288805">
    <property type="component" value="Unassembled WGS sequence"/>
</dbReference>
<dbReference type="EMBL" id="QGNW01000687">
    <property type="protein sequence ID" value="RVW65564.1"/>
    <property type="molecule type" value="Genomic_DNA"/>
</dbReference>
<proteinExistence type="predicted"/>
<evidence type="ECO:0000259" key="6">
    <source>
        <dbReference type="PROSITE" id="PS50114"/>
    </source>
</evidence>
<keyword evidence="1" id="KW-0805">Transcription regulation</keyword>
<name>A0A438G042_VITVI</name>
<dbReference type="PANTHER" id="PTHR46125:SF7">
    <property type="entry name" value="GATA TRANSCRIPTION FACTOR 19-LIKE ISOFORM X1"/>
    <property type="match status" value="1"/>
</dbReference>
<evidence type="ECO:0000256" key="4">
    <source>
        <dbReference type="PROSITE-ProRule" id="PRU00094"/>
    </source>
</evidence>
<keyword evidence="3" id="KW-0804">Transcription</keyword>
<dbReference type="GO" id="GO:0043565">
    <property type="term" value="F:sequence-specific DNA binding"/>
    <property type="evidence" value="ECO:0007669"/>
    <property type="project" value="InterPro"/>
</dbReference>
<accession>A0A438G042</accession>
<dbReference type="InterPro" id="IPR013088">
    <property type="entry name" value="Znf_NHR/GATA"/>
</dbReference>
<keyword evidence="4" id="KW-0863">Zinc-finger</keyword>
<evidence type="ECO:0000256" key="5">
    <source>
        <dbReference type="SAM" id="MobiDB-lite"/>
    </source>
</evidence>
<keyword evidence="4" id="KW-0862">Zinc</keyword>
<evidence type="ECO:0000313" key="8">
    <source>
        <dbReference type="Proteomes" id="UP000288805"/>
    </source>
</evidence>
<dbReference type="PANTHER" id="PTHR46125">
    <property type="entry name" value="GATA TRANSCRIPTION FACTOR 28"/>
    <property type="match status" value="1"/>
</dbReference>
<dbReference type="InterPro" id="IPR000679">
    <property type="entry name" value="Znf_GATA"/>
</dbReference>
<feature type="compositionally biased region" description="Polar residues" evidence="5">
    <location>
        <begin position="64"/>
        <end position="82"/>
    </location>
</feature>
<dbReference type="GO" id="GO:0008270">
    <property type="term" value="F:zinc ion binding"/>
    <property type="evidence" value="ECO:0007669"/>
    <property type="project" value="UniProtKB-KW"/>
</dbReference>
<gene>
    <name evidence="7" type="primary">GATA24_7</name>
    <name evidence="7" type="ORF">CK203_033185</name>
</gene>
<protein>
    <submittedName>
        <fullName evidence="7">GATA transcription factor 24</fullName>
    </submittedName>
</protein>